<name>A0A8X7BRI4_9ARAC</name>
<proteinExistence type="predicted"/>
<organism evidence="1 2">
    <name type="scientific">Trichonephila inaurata madagascariensis</name>
    <dbReference type="NCBI Taxonomy" id="2747483"/>
    <lineage>
        <taxon>Eukaryota</taxon>
        <taxon>Metazoa</taxon>
        <taxon>Ecdysozoa</taxon>
        <taxon>Arthropoda</taxon>
        <taxon>Chelicerata</taxon>
        <taxon>Arachnida</taxon>
        <taxon>Araneae</taxon>
        <taxon>Araneomorphae</taxon>
        <taxon>Entelegynae</taxon>
        <taxon>Araneoidea</taxon>
        <taxon>Nephilidae</taxon>
        <taxon>Trichonephila</taxon>
        <taxon>Trichonephila inaurata</taxon>
    </lineage>
</organism>
<gene>
    <name evidence="1" type="ORF">TNIN_403761</name>
</gene>
<reference evidence="1" key="1">
    <citation type="submission" date="2020-08" db="EMBL/GenBank/DDBJ databases">
        <title>Multicomponent nature underlies the extraordinary mechanical properties of spider dragline silk.</title>
        <authorList>
            <person name="Kono N."/>
            <person name="Nakamura H."/>
            <person name="Mori M."/>
            <person name="Yoshida Y."/>
            <person name="Ohtoshi R."/>
            <person name="Malay A.D."/>
            <person name="Moran D.A.P."/>
            <person name="Tomita M."/>
            <person name="Numata K."/>
            <person name="Arakawa K."/>
        </authorList>
    </citation>
    <scope>NUCLEOTIDE SEQUENCE</scope>
</reference>
<evidence type="ECO:0000313" key="2">
    <source>
        <dbReference type="Proteomes" id="UP000886998"/>
    </source>
</evidence>
<evidence type="ECO:0000313" key="1">
    <source>
        <dbReference type="EMBL" id="GFY41085.1"/>
    </source>
</evidence>
<dbReference type="EMBL" id="BMAV01002270">
    <property type="protein sequence ID" value="GFY41085.1"/>
    <property type="molecule type" value="Genomic_DNA"/>
</dbReference>
<accession>A0A8X7BRI4</accession>
<dbReference type="AlphaFoldDB" id="A0A8X7BRI4"/>
<sequence length="91" mass="9983">MICETKLRISHSASKQSRGSLLNTLWTDVEASVTRRTLQNIIPHSMLKSANISPRSITVLLLTAPGIMLLVKGYSFESLSEAGISGNDRRL</sequence>
<comment type="caution">
    <text evidence="1">The sequence shown here is derived from an EMBL/GenBank/DDBJ whole genome shotgun (WGS) entry which is preliminary data.</text>
</comment>
<protein>
    <submittedName>
        <fullName evidence="1">Uncharacterized protein</fullName>
    </submittedName>
</protein>
<dbReference type="Proteomes" id="UP000886998">
    <property type="component" value="Unassembled WGS sequence"/>
</dbReference>
<keyword evidence="2" id="KW-1185">Reference proteome</keyword>